<name>A0ABW7FQH2_9BURK</name>
<dbReference type="RefSeq" id="WP_394402427.1">
    <property type="nucleotide sequence ID" value="NZ_JBIGHW010000060.1"/>
</dbReference>
<sequence>RYGRPPKASTRPLGILAYWPWAACRSGPLNSTLCLMSAEPSLSQLVAKTYMNRVDVEASDFCGCYSCLKIFESKVISLWSDSIDPADEEPGALRQDGKGYKGFTAACPFCEDSSVIGSASVPELSISLLQQVGNYWSRGRNEA</sequence>
<reference evidence="1 2" key="1">
    <citation type="submission" date="2024-08" db="EMBL/GenBank/DDBJ databases">
        <authorList>
            <person name="Lu H."/>
        </authorList>
    </citation>
    <scope>NUCLEOTIDE SEQUENCE [LARGE SCALE GENOMIC DNA]</scope>
    <source>
        <strain evidence="1 2">LKC17W</strain>
    </source>
</reference>
<evidence type="ECO:0000313" key="2">
    <source>
        <dbReference type="Proteomes" id="UP001606301"/>
    </source>
</evidence>
<proteinExistence type="predicted"/>
<feature type="non-terminal residue" evidence="1">
    <location>
        <position position="1"/>
    </location>
</feature>
<dbReference type="EMBL" id="JBIGHW010000060">
    <property type="protein sequence ID" value="MFG6443599.1"/>
    <property type="molecule type" value="Genomic_DNA"/>
</dbReference>
<dbReference type="Proteomes" id="UP001606301">
    <property type="component" value="Unassembled WGS sequence"/>
</dbReference>
<accession>A0ABW7FQH2</accession>
<comment type="caution">
    <text evidence="1">The sequence shown here is derived from an EMBL/GenBank/DDBJ whole genome shotgun (WGS) entry which is preliminary data.</text>
</comment>
<evidence type="ECO:0000313" key="1">
    <source>
        <dbReference type="EMBL" id="MFG6443599.1"/>
    </source>
</evidence>
<protein>
    <submittedName>
        <fullName evidence="1">Uncharacterized protein</fullName>
    </submittedName>
</protein>
<keyword evidence="2" id="KW-1185">Reference proteome</keyword>
<organism evidence="1 2">
    <name type="scientific">Pelomonas margarita</name>
    <dbReference type="NCBI Taxonomy" id="3299031"/>
    <lineage>
        <taxon>Bacteria</taxon>
        <taxon>Pseudomonadati</taxon>
        <taxon>Pseudomonadota</taxon>
        <taxon>Betaproteobacteria</taxon>
        <taxon>Burkholderiales</taxon>
        <taxon>Sphaerotilaceae</taxon>
        <taxon>Roseateles</taxon>
    </lineage>
</organism>
<gene>
    <name evidence="1" type="ORF">ACG0Z3_23220</name>
</gene>